<gene>
    <name evidence="2" type="ORF">AK40_6168</name>
    <name evidence="1" type="ORF">AK40_6248</name>
</gene>
<proteinExistence type="predicted"/>
<dbReference type="Proteomes" id="UP000031861">
    <property type="component" value="Plasmid pBFI_4"/>
</dbReference>
<dbReference type="RefSeq" id="WP_001996395.1">
    <property type="nucleotide sequence ID" value="NZ_CP009637.1"/>
</dbReference>
<organism evidence="1 3">
    <name type="scientific">Bacillus cereus 03BB108</name>
    <dbReference type="NCBI Taxonomy" id="451709"/>
    <lineage>
        <taxon>Bacteria</taxon>
        <taxon>Bacillati</taxon>
        <taxon>Bacillota</taxon>
        <taxon>Bacilli</taxon>
        <taxon>Bacillales</taxon>
        <taxon>Bacillaceae</taxon>
        <taxon>Bacillus</taxon>
        <taxon>Bacillus cereus group</taxon>
    </lineage>
</organism>
<dbReference type="Proteomes" id="UP000031861">
    <property type="component" value="Plasmid pBFI_5"/>
</dbReference>
<geneLocation type="plasmid" evidence="2 3">
    <name>pBFI_4</name>
</geneLocation>
<evidence type="ECO:0000313" key="2">
    <source>
        <dbReference type="EMBL" id="AJI08615.1"/>
    </source>
</evidence>
<keyword evidence="1" id="KW-0614">Plasmid</keyword>
<sequence length="52" mass="5928">MKYMYVIFTMDTFARKSNVGITEIEESAKTAVVGFMKNGLIAGYEKIEVWES</sequence>
<dbReference type="AlphaFoldDB" id="A0AAN0SRI8"/>
<evidence type="ECO:0000313" key="1">
    <source>
        <dbReference type="EMBL" id="AJI08571.1"/>
    </source>
</evidence>
<protein>
    <submittedName>
        <fullName evidence="1">Uncharacterized protein</fullName>
    </submittedName>
</protein>
<name>A0AAN0SRI8_BACCE</name>
<accession>A0AAN0SRI8</accession>
<dbReference type="EMBL" id="CP009637">
    <property type="protein sequence ID" value="AJI08571.1"/>
    <property type="molecule type" value="Genomic_DNA"/>
</dbReference>
<dbReference type="EMBL" id="CP009638">
    <property type="protein sequence ID" value="AJI08615.1"/>
    <property type="molecule type" value="Genomic_DNA"/>
</dbReference>
<reference evidence="1 3" key="1">
    <citation type="journal article" date="2015" name="Genome Announc.">
        <title>Complete genome sequences for 35 biothreat assay-relevant bacillus species.</title>
        <authorList>
            <person name="Johnson S.L."/>
            <person name="Daligault H.E."/>
            <person name="Davenport K.W."/>
            <person name="Jaissle J."/>
            <person name="Frey K.G."/>
            <person name="Ladner J.T."/>
            <person name="Broomall S.M."/>
            <person name="Bishop-Lilly K.A."/>
            <person name="Bruce D.C."/>
            <person name="Gibbons H.S."/>
            <person name="Coyne S.R."/>
            <person name="Lo C.C."/>
            <person name="Meincke L."/>
            <person name="Munk A.C."/>
            <person name="Koroleva G.I."/>
            <person name="Rosenzweig C.N."/>
            <person name="Palacios G.F."/>
            <person name="Redden C.L."/>
            <person name="Minogue T.D."/>
            <person name="Chain P.S."/>
        </authorList>
    </citation>
    <scope>NUCLEOTIDE SEQUENCE [LARGE SCALE GENOMIC DNA]</scope>
    <source>
        <strain evidence="1 3">03BB108</strain>
        <plasmid evidence="2 3">pBFI_4</plasmid>
        <plasmid evidence="1 3">pBFI_5</plasmid>
    </source>
</reference>
<evidence type="ECO:0000313" key="3">
    <source>
        <dbReference type="Proteomes" id="UP000031861"/>
    </source>
</evidence>
<geneLocation type="plasmid" evidence="1 3">
    <name>pBFI_5</name>
</geneLocation>